<dbReference type="Proteomes" id="UP000318384">
    <property type="component" value="Chromosome"/>
</dbReference>
<protein>
    <submittedName>
        <fullName evidence="2">Uncharacterized protein</fullName>
    </submittedName>
</protein>
<keyword evidence="1" id="KW-1133">Transmembrane helix</keyword>
<feature type="transmembrane region" description="Helical" evidence="1">
    <location>
        <begin position="44"/>
        <end position="65"/>
    </location>
</feature>
<sequence length="70" mass="8341">MKRPVNPVKVWKWTVWLLLIPNAGLLLSGFLLNDERLLRWASYVFWPFIIIYAVPPVTFTIIVLFEKLKR</sequence>
<accession>A0A517WSC6</accession>
<name>A0A517WSC6_9PLAN</name>
<dbReference type="AlphaFoldDB" id="A0A517WSC6"/>
<evidence type="ECO:0000313" key="2">
    <source>
        <dbReference type="EMBL" id="QDU08153.1"/>
    </source>
</evidence>
<proteinExistence type="predicted"/>
<evidence type="ECO:0000256" key="1">
    <source>
        <dbReference type="SAM" id="Phobius"/>
    </source>
</evidence>
<feature type="transmembrane region" description="Helical" evidence="1">
    <location>
        <begin position="12"/>
        <end position="32"/>
    </location>
</feature>
<organism evidence="2 3">
    <name type="scientific">Gimesia aquarii</name>
    <dbReference type="NCBI Taxonomy" id="2527964"/>
    <lineage>
        <taxon>Bacteria</taxon>
        <taxon>Pseudomonadati</taxon>
        <taxon>Planctomycetota</taxon>
        <taxon>Planctomycetia</taxon>
        <taxon>Planctomycetales</taxon>
        <taxon>Planctomycetaceae</taxon>
        <taxon>Gimesia</taxon>
    </lineage>
</organism>
<evidence type="ECO:0000313" key="3">
    <source>
        <dbReference type="Proteomes" id="UP000318384"/>
    </source>
</evidence>
<reference evidence="2 3" key="1">
    <citation type="submission" date="2019-03" db="EMBL/GenBank/DDBJ databases">
        <title>Deep-cultivation of Planctomycetes and their phenomic and genomic characterization uncovers novel biology.</title>
        <authorList>
            <person name="Wiegand S."/>
            <person name="Jogler M."/>
            <person name="Boedeker C."/>
            <person name="Pinto D."/>
            <person name="Vollmers J."/>
            <person name="Rivas-Marin E."/>
            <person name="Kohn T."/>
            <person name="Peeters S.H."/>
            <person name="Heuer A."/>
            <person name="Rast P."/>
            <person name="Oberbeckmann S."/>
            <person name="Bunk B."/>
            <person name="Jeske O."/>
            <person name="Meyerdierks A."/>
            <person name="Storesund J.E."/>
            <person name="Kallscheuer N."/>
            <person name="Luecker S."/>
            <person name="Lage O.M."/>
            <person name="Pohl T."/>
            <person name="Merkel B.J."/>
            <person name="Hornburger P."/>
            <person name="Mueller R.-W."/>
            <person name="Bruemmer F."/>
            <person name="Labrenz M."/>
            <person name="Spormann A.M."/>
            <person name="Op den Camp H."/>
            <person name="Overmann J."/>
            <person name="Amann R."/>
            <person name="Jetten M.S.M."/>
            <person name="Mascher T."/>
            <person name="Medema M.H."/>
            <person name="Devos D.P."/>
            <person name="Kaster A.-K."/>
            <person name="Ovreas L."/>
            <person name="Rohde M."/>
            <person name="Galperin M.Y."/>
            <person name="Jogler C."/>
        </authorList>
    </citation>
    <scope>NUCLEOTIDE SEQUENCE [LARGE SCALE GENOMIC DNA]</scope>
    <source>
        <strain evidence="2 3">V202</strain>
    </source>
</reference>
<dbReference type="EMBL" id="CP037422">
    <property type="protein sequence ID" value="QDU08153.1"/>
    <property type="molecule type" value="Genomic_DNA"/>
</dbReference>
<gene>
    <name evidence="2" type="ORF">V202x_15170</name>
</gene>
<keyword evidence="1" id="KW-0472">Membrane</keyword>
<keyword evidence="3" id="KW-1185">Reference proteome</keyword>
<keyword evidence="1" id="KW-0812">Transmembrane</keyword>